<evidence type="ECO:0000256" key="2">
    <source>
        <dbReference type="SAM" id="Phobius"/>
    </source>
</evidence>
<keyword evidence="4" id="KW-1185">Reference proteome</keyword>
<protein>
    <submittedName>
        <fullName evidence="3">Uncharacterized protein</fullName>
    </submittedName>
</protein>
<accession>A0A4E0RZU6</accession>
<evidence type="ECO:0000256" key="1">
    <source>
        <dbReference type="SAM" id="MobiDB-lite"/>
    </source>
</evidence>
<gene>
    <name evidence="3" type="ORF">D915_004190</name>
</gene>
<dbReference type="EMBL" id="JXXN02001329">
    <property type="protein sequence ID" value="THD25012.1"/>
    <property type="molecule type" value="Genomic_DNA"/>
</dbReference>
<dbReference type="Proteomes" id="UP000230066">
    <property type="component" value="Unassembled WGS sequence"/>
</dbReference>
<feature type="region of interest" description="Disordered" evidence="1">
    <location>
        <begin position="1"/>
        <end position="52"/>
    </location>
</feature>
<keyword evidence="2" id="KW-0812">Transmembrane</keyword>
<feature type="transmembrane region" description="Helical" evidence="2">
    <location>
        <begin position="73"/>
        <end position="92"/>
    </location>
</feature>
<organism evidence="3 4">
    <name type="scientific">Fasciola hepatica</name>
    <name type="common">Liver fluke</name>
    <dbReference type="NCBI Taxonomy" id="6192"/>
    <lineage>
        <taxon>Eukaryota</taxon>
        <taxon>Metazoa</taxon>
        <taxon>Spiralia</taxon>
        <taxon>Lophotrochozoa</taxon>
        <taxon>Platyhelminthes</taxon>
        <taxon>Trematoda</taxon>
        <taxon>Digenea</taxon>
        <taxon>Plagiorchiida</taxon>
        <taxon>Echinostomata</taxon>
        <taxon>Echinostomatoidea</taxon>
        <taxon>Fasciolidae</taxon>
        <taxon>Fasciola</taxon>
    </lineage>
</organism>
<keyword evidence="2" id="KW-0472">Membrane</keyword>
<keyword evidence="2" id="KW-1133">Transmembrane helix</keyword>
<sequence>MAGRRKSDFVTTGVNHSKGKSDATVYSSEPMAATFSGSPSPQSKEARRGTVDLGTDQRRYSVQGVTEYQKSKCYILFLFEICTDTLLIYIYLRWLSVLRMFGLTTKFIVFLWCESFRAIDQGAHFAS</sequence>
<reference evidence="3" key="1">
    <citation type="submission" date="2019-03" db="EMBL/GenBank/DDBJ databases">
        <title>Improved annotation for the trematode Fasciola hepatica.</title>
        <authorList>
            <person name="Choi Y.-J."/>
            <person name="Martin J."/>
            <person name="Mitreva M."/>
        </authorList>
    </citation>
    <scope>NUCLEOTIDE SEQUENCE [LARGE SCALE GENOMIC DNA]</scope>
</reference>
<evidence type="ECO:0000313" key="4">
    <source>
        <dbReference type="Proteomes" id="UP000230066"/>
    </source>
</evidence>
<comment type="caution">
    <text evidence="3">The sequence shown here is derived from an EMBL/GenBank/DDBJ whole genome shotgun (WGS) entry which is preliminary data.</text>
</comment>
<dbReference type="AlphaFoldDB" id="A0A4E0RZU6"/>
<evidence type="ECO:0000313" key="3">
    <source>
        <dbReference type="EMBL" id="THD25012.1"/>
    </source>
</evidence>
<name>A0A4E0RZU6_FASHE</name>
<proteinExistence type="predicted"/>